<dbReference type="Pfam" id="PF05982">
    <property type="entry name" value="Sbt_1"/>
    <property type="match status" value="1"/>
</dbReference>
<dbReference type="InterPro" id="IPR010293">
    <property type="entry name" value="Sbt_1"/>
</dbReference>
<name>W4Q279_9BACI</name>
<dbReference type="Proteomes" id="UP000018890">
    <property type="component" value="Unassembled WGS sequence"/>
</dbReference>
<evidence type="ECO:0000313" key="3">
    <source>
        <dbReference type="Proteomes" id="UP000018890"/>
    </source>
</evidence>
<keyword evidence="1" id="KW-0812">Transmembrane</keyword>
<keyword evidence="1" id="KW-0472">Membrane</keyword>
<dbReference type="STRING" id="1236970.JCM9140_1456"/>
<feature type="transmembrane region" description="Helical" evidence="1">
    <location>
        <begin position="20"/>
        <end position="40"/>
    </location>
</feature>
<organism evidence="2 3">
    <name type="scientific">Halalkalibacter wakoensis JCM 9140</name>
    <dbReference type="NCBI Taxonomy" id="1236970"/>
    <lineage>
        <taxon>Bacteria</taxon>
        <taxon>Bacillati</taxon>
        <taxon>Bacillota</taxon>
        <taxon>Bacilli</taxon>
        <taxon>Bacillales</taxon>
        <taxon>Bacillaceae</taxon>
        <taxon>Halalkalibacter</taxon>
    </lineage>
</organism>
<feature type="transmembrane region" description="Helical" evidence="1">
    <location>
        <begin position="168"/>
        <end position="188"/>
    </location>
</feature>
<accession>W4Q279</accession>
<proteinExistence type="predicted"/>
<protein>
    <submittedName>
        <fullName evidence="2">Sodium-dependent bicarbonate transporter</fullName>
    </submittedName>
</protein>
<sequence length="230" mass="24407">MTYGAAISFLEQIGTSYEGFMNAMVVLMESPAIIISLILLKVMDQKQSDSVAYSSKNIAFSSPATAWIDKDVLKEALFGKSILLLLGALIIGLVAGESALPAVQPLFMDMYNSVLILFLLSMGLTAGERLPEVRKHGIQLFLFGILMPIVGGTIGVLVAGMIGLSLGGMTLMGVLAGSASYIAAPAALRTSVPEANPSVYLGLALGITFPFNLIIGIPLYYQLAQWFILL</sequence>
<feature type="transmembrane region" description="Helical" evidence="1">
    <location>
        <begin position="200"/>
        <end position="221"/>
    </location>
</feature>
<gene>
    <name evidence="2" type="ORF">JCM9140_1456</name>
</gene>
<evidence type="ECO:0000256" key="1">
    <source>
        <dbReference type="SAM" id="Phobius"/>
    </source>
</evidence>
<dbReference type="PANTHER" id="PTHR40400">
    <property type="entry name" value="SLR1512 PROTEIN"/>
    <property type="match status" value="1"/>
</dbReference>
<dbReference type="PANTHER" id="PTHR40400:SF1">
    <property type="entry name" value="SLR1512 PROTEIN"/>
    <property type="match status" value="1"/>
</dbReference>
<dbReference type="AlphaFoldDB" id="W4Q279"/>
<reference evidence="2" key="1">
    <citation type="journal article" date="2014" name="Genome Announc.">
        <title>Draft Genome Sequences of Three Alkaliphilic Bacillus Strains, Bacillus wakoensis JCM 9140T, Bacillus akibai JCM 9157T, and Bacillus hemicellulosilyticus JCM 9152T.</title>
        <authorList>
            <person name="Yuki M."/>
            <person name="Oshima K."/>
            <person name="Suda W."/>
            <person name="Oshida Y."/>
            <person name="Kitamura K."/>
            <person name="Iida T."/>
            <person name="Hattori M."/>
            <person name="Ohkuma M."/>
        </authorList>
    </citation>
    <scope>NUCLEOTIDE SEQUENCE [LARGE SCALE GENOMIC DNA]</scope>
    <source>
        <strain evidence="2">JCM 9140</strain>
    </source>
</reference>
<keyword evidence="3" id="KW-1185">Reference proteome</keyword>
<keyword evidence="1" id="KW-1133">Transmembrane helix</keyword>
<comment type="caution">
    <text evidence="2">The sequence shown here is derived from an EMBL/GenBank/DDBJ whole genome shotgun (WGS) entry which is preliminary data.</text>
</comment>
<feature type="transmembrane region" description="Helical" evidence="1">
    <location>
        <begin position="110"/>
        <end position="128"/>
    </location>
</feature>
<dbReference type="EMBL" id="BAUT01000010">
    <property type="protein sequence ID" value="GAE25459.1"/>
    <property type="molecule type" value="Genomic_DNA"/>
</dbReference>
<evidence type="ECO:0000313" key="2">
    <source>
        <dbReference type="EMBL" id="GAE25459.1"/>
    </source>
</evidence>
<feature type="transmembrane region" description="Helical" evidence="1">
    <location>
        <begin position="140"/>
        <end position="162"/>
    </location>
</feature>
<feature type="transmembrane region" description="Helical" evidence="1">
    <location>
        <begin position="82"/>
        <end position="104"/>
    </location>
</feature>